<name>A0A3A4QY27_9BACT</name>
<evidence type="ECO:0000313" key="3">
    <source>
        <dbReference type="Proteomes" id="UP000266426"/>
    </source>
</evidence>
<keyword evidence="1" id="KW-1133">Transmembrane helix</keyword>
<keyword evidence="1" id="KW-0812">Transmembrane</keyword>
<protein>
    <submittedName>
        <fullName evidence="2">Uncharacterized protein</fullName>
    </submittedName>
</protein>
<proteinExistence type="predicted"/>
<dbReference type="EMBL" id="QZJZ01000077">
    <property type="protein sequence ID" value="RJP57639.1"/>
    <property type="molecule type" value="Genomic_DNA"/>
</dbReference>
<gene>
    <name evidence="2" type="ORF">C4541_09745</name>
</gene>
<keyword evidence="1" id="KW-0472">Membrane</keyword>
<feature type="transmembrane region" description="Helical" evidence="1">
    <location>
        <begin position="36"/>
        <end position="56"/>
    </location>
</feature>
<accession>A0A3A4QY27</accession>
<evidence type="ECO:0000313" key="2">
    <source>
        <dbReference type="EMBL" id="RJP57639.1"/>
    </source>
</evidence>
<feature type="transmembrane region" description="Helical" evidence="1">
    <location>
        <begin position="62"/>
        <end position="81"/>
    </location>
</feature>
<reference evidence="2 3" key="1">
    <citation type="journal article" date="2017" name="ISME J.">
        <title>Energy and carbon metabolisms in a deep terrestrial subsurface fluid microbial community.</title>
        <authorList>
            <person name="Momper L."/>
            <person name="Jungbluth S.P."/>
            <person name="Lee M.D."/>
            <person name="Amend J.P."/>
        </authorList>
    </citation>
    <scope>NUCLEOTIDE SEQUENCE [LARGE SCALE GENOMIC DNA]</scope>
    <source>
        <strain evidence="2">SURF_26</strain>
    </source>
</reference>
<evidence type="ECO:0000256" key="1">
    <source>
        <dbReference type="SAM" id="Phobius"/>
    </source>
</evidence>
<sequence>MDTNSQTLYKTLIDQEIKCFTPSITKLNFANTRRHVVINSIIFSISIVSFSLAIFLRGFLQAAALEIGLLLLSIKLMYFMYNTLKFNHYLFWVFQSFDMKLIDMKKDLLALDDQLHPRKARINTDTIKN</sequence>
<comment type="caution">
    <text evidence="2">The sequence shown here is derived from an EMBL/GenBank/DDBJ whole genome shotgun (WGS) entry which is preliminary data.</text>
</comment>
<organism evidence="2 3">
    <name type="scientific">Candidatus Auribacter fodinae</name>
    <dbReference type="NCBI Taxonomy" id="2093366"/>
    <lineage>
        <taxon>Bacteria</taxon>
        <taxon>Pseudomonadati</taxon>
        <taxon>Candidatus Auribacterota</taxon>
        <taxon>Candidatus Auribacteria</taxon>
        <taxon>Candidatus Auribacterales</taxon>
        <taxon>Candidatus Auribacteraceae</taxon>
        <taxon>Candidatus Auribacter</taxon>
    </lineage>
</organism>
<dbReference type="Proteomes" id="UP000266426">
    <property type="component" value="Unassembled WGS sequence"/>
</dbReference>
<dbReference type="AlphaFoldDB" id="A0A3A4QY27"/>